<name>A0A8S1K711_9CILI</name>
<feature type="domain" description="Nbr1 FW" evidence="1">
    <location>
        <begin position="224"/>
        <end position="291"/>
    </location>
</feature>
<evidence type="ECO:0000259" key="1">
    <source>
        <dbReference type="Pfam" id="PF16158"/>
    </source>
</evidence>
<dbReference type="AlphaFoldDB" id="A0A8S1K711"/>
<evidence type="ECO:0000313" key="3">
    <source>
        <dbReference type="Proteomes" id="UP000692954"/>
    </source>
</evidence>
<sequence length="374" mass="44555">MAFKIVFNRKIHKLPLHITTIQAIKSAIEKLYPQIDPNYHLVFFHNQEPLELIHEDALLILLKILQLSSYKLFVFENNIGQLTEEDLKFMEQSSIYSASIIQIDQNLKQQQTRPDHQQQQQLYKINKQKPNNEIEQQSIQKQMTQLQQQQPQWQYQEKPQQQYQQYQKLSEQNNNYQGLIKGYQQIQPQVPLSSQFQYPQFVQEINQEAFQIEVIQNQQVQSYPDREFIWRLVLKNSGTRIWPQTLKIRCIDNPFKTQQLLLPEAIPGQTVEVSIQLKAPLKIDSLFINWGIYYLENTLELALKQTICLFLEVIKEQPEQRFIGTLLLVKAEQVKAIMTDLSINYICKFIEQHRILQWRVDEIINKIYDEQSQK</sequence>
<keyword evidence="3" id="KW-1185">Reference proteome</keyword>
<organism evidence="2 3">
    <name type="scientific">Paramecium sonneborni</name>
    <dbReference type="NCBI Taxonomy" id="65129"/>
    <lineage>
        <taxon>Eukaryota</taxon>
        <taxon>Sar</taxon>
        <taxon>Alveolata</taxon>
        <taxon>Ciliophora</taxon>
        <taxon>Intramacronucleata</taxon>
        <taxon>Oligohymenophorea</taxon>
        <taxon>Peniculida</taxon>
        <taxon>Parameciidae</taxon>
        <taxon>Paramecium</taxon>
    </lineage>
</organism>
<protein>
    <recommendedName>
        <fullName evidence="1">Nbr1 FW domain-containing protein</fullName>
    </recommendedName>
</protein>
<evidence type="ECO:0000313" key="2">
    <source>
        <dbReference type="EMBL" id="CAD8051240.1"/>
    </source>
</evidence>
<dbReference type="Pfam" id="PF16158">
    <property type="entry name" value="N_BRCA1_IG"/>
    <property type="match status" value="1"/>
</dbReference>
<dbReference type="Proteomes" id="UP000692954">
    <property type="component" value="Unassembled WGS sequence"/>
</dbReference>
<dbReference type="OrthoDB" id="310244at2759"/>
<gene>
    <name evidence="2" type="ORF">PSON_ATCC_30995.1.T0050472</name>
</gene>
<accession>A0A8S1K711</accession>
<dbReference type="InterPro" id="IPR032350">
    <property type="entry name" value="Nbr1_FW"/>
</dbReference>
<comment type="caution">
    <text evidence="2">The sequence shown here is derived from an EMBL/GenBank/DDBJ whole genome shotgun (WGS) entry which is preliminary data.</text>
</comment>
<reference evidence="2" key="1">
    <citation type="submission" date="2021-01" db="EMBL/GenBank/DDBJ databases">
        <authorList>
            <consortium name="Genoscope - CEA"/>
            <person name="William W."/>
        </authorList>
    </citation>
    <scope>NUCLEOTIDE SEQUENCE</scope>
</reference>
<proteinExistence type="predicted"/>
<dbReference type="EMBL" id="CAJJDN010000005">
    <property type="protein sequence ID" value="CAD8051240.1"/>
    <property type="molecule type" value="Genomic_DNA"/>
</dbReference>